<proteinExistence type="predicted"/>
<keyword evidence="2" id="KW-1185">Reference proteome</keyword>
<evidence type="ECO:0000313" key="2">
    <source>
        <dbReference type="Proteomes" id="UP000246278"/>
    </source>
</evidence>
<comment type="caution">
    <text evidence="1">The sequence shown here is derived from an EMBL/GenBank/DDBJ whole genome shotgun (WGS) entry which is preliminary data.</text>
</comment>
<organism evidence="1 2">
    <name type="scientific">Prosthecochloris marina</name>
    <dbReference type="NCBI Taxonomy" id="2017681"/>
    <lineage>
        <taxon>Bacteria</taxon>
        <taxon>Pseudomonadati</taxon>
        <taxon>Chlorobiota</taxon>
        <taxon>Chlorobiia</taxon>
        <taxon>Chlorobiales</taxon>
        <taxon>Chlorobiaceae</taxon>
        <taxon>Prosthecochloris</taxon>
    </lineage>
</organism>
<sequence>MFEDMVPRVEEAVELSRKWAENGWKMKFGPKNVEVVSLKEAEALPVSFIYREEAVNYWHQVHLMGNDAADSGEKAVESLKVGDIDAAEKALYLSSYIERPYENYTTAWKSLYETFKGKMAECA</sequence>
<reference evidence="2" key="1">
    <citation type="submission" date="2017-10" db="EMBL/GenBank/DDBJ databases">
        <authorList>
            <person name="Gaisin V.A."/>
            <person name="Rysina M.S."/>
            <person name="Grouzdev D.S."/>
        </authorList>
    </citation>
    <scope>NUCLEOTIDE SEQUENCE [LARGE SCALE GENOMIC DNA]</scope>
    <source>
        <strain evidence="2">V1</strain>
    </source>
</reference>
<dbReference type="OrthoDB" id="8480940at2"/>
<dbReference type="Proteomes" id="UP000246278">
    <property type="component" value="Unassembled WGS sequence"/>
</dbReference>
<dbReference type="EMBL" id="PDNZ01000009">
    <property type="protein sequence ID" value="PWW81151.1"/>
    <property type="molecule type" value="Genomic_DNA"/>
</dbReference>
<evidence type="ECO:0000313" key="1">
    <source>
        <dbReference type="EMBL" id="PWW81151.1"/>
    </source>
</evidence>
<accession>A0A317T6Q4</accession>
<name>A0A317T6Q4_9CHLB</name>
<gene>
    <name evidence="1" type="ORF">CR164_11430</name>
</gene>
<dbReference type="AlphaFoldDB" id="A0A317T6Q4"/>
<dbReference type="RefSeq" id="WP_110024132.1">
    <property type="nucleotide sequence ID" value="NZ_PDNZ01000009.1"/>
</dbReference>
<protein>
    <submittedName>
        <fullName evidence="1">Uncharacterized protein</fullName>
    </submittedName>
</protein>